<dbReference type="EMBL" id="CP039352">
    <property type="protein sequence ID" value="QCE03065.1"/>
    <property type="molecule type" value="Genomic_DNA"/>
</dbReference>
<evidence type="ECO:0000313" key="2">
    <source>
        <dbReference type="EMBL" id="QCE03065.1"/>
    </source>
</evidence>
<feature type="compositionally biased region" description="Basic and acidic residues" evidence="1">
    <location>
        <begin position="346"/>
        <end position="366"/>
    </location>
</feature>
<protein>
    <submittedName>
        <fullName evidence="2">Uncharacterized protein</fullName>
    </submittedName>
</protein>
<gene>
    <name evidence="2" type="ORF">DEO72_LG8g1084</name>
</gene>
<accession>A0A4D6MT65</accession>
<dbReference type="AlphaFoldDB" id="A0A4D6MT65"/>
<name>A0A4D6MT65_VIGUN</name>
<feature type="compositionally biased region" description="Basic and acidic residues" evidence="1">
    <location>
        <begin position="57"/>
        <end position="84"/>
    </location>
</feature>
<dbReference type="Proteomes" id="UP000501690">
    <property type="component" value="Linkage Group LG8"/>
</dbReference>
<evidence type="ECO:0000256" key="1">
    <source>
        <dbReference type="SAM" id="MobiDB-lite"/>
    </source>
</evidence>
<organism evidence="2 3">
    <name type="scientific">Vigna unguiculata</name>
    <name type="common">Cowpea</name>
    <dbReference type="NCBI Taxonomy" id="3917"/>
    <lineage>
        <taxon>Eukaryota</taxon>
        <taxon>Viridiplantae</taxon>
        <taxon>Streptophyta</taxon>
        <taxon>Embryophyta</taxon>
        <taxon>Tracheophyta</taxon>
        <taxon>Spermatophyta</taxon>
        <taxon>Magnoliopsida</taxon>
        <taxon>eudicotyledons</taxon>
        <taxon>Gunneridae</taxon>
        <taxon>Pentapetalae</taxon>
        <taxon>rosids</taxon>
        <taxon>fabids</taxon>
        <taxon>Fabales</taxon>
        <taxon>Fabaceae</taxon>
        <taxon>Papilionoideae</taxon>
        <taxon>50 kb inversion clade</taxon>
        <taxon>NPAAA clade</taxon>
        <taxon>indigoferoid/millettioid clade</taxon>
        <taxon>Phaseoleae</taxon>
        <taxon>Vigna</taxon>
    </lineage>
</organism>
<evidence type="ECO:0000313" key="3">
    <source>
        <dbReference type="Proteomes" id="UP000501690"/>
    </source>
</evidence>
<feature type="compositionally biased region" description="Polar residues" evidence="1">
    <location>
        <begin position="138"/>
        <end position="164"/>
    </location>
</feature>
<feature type="compositionally biased region" description="Polar residues" evidence="1">
    <location>
        <begin position="33"/>
        <end position="47"/>
    </location>
</feature>
<proteinExistence type="predicted"/>
<feature type="compositionally biased region" description="Polar residues" evidence="1">
    <location>
        <begin position="1"/>
        <end position="12"/>
    </location>
</feature>
<sequence>MSSPSVADSVSYASPKAKSLTEQRPITGDKSASDLNPSHQSEGLWTRNQRKRQNAYLRREAKRQKAIEHFSSMRKDTEEKEKGDIVPPSTKSARLQDKEFESRLPIRDDRHVRHTYQTRSSEYGGRVHGDRHIPSSAPVISNASSPPDISKATSVVQTSSSFSEKTPLPKPALVSPAPLQPPDKTLSEKCKVDYHRPRMLEQDKNDEKHLKNKRVCEELVRMIHGKQSAQVRVSQLKLEDHPKKVQKSKKNRCSTQDIASGFMNDNNTRGIQLHSNVENISEVPAEVPEGKSMKKRGKYMGTNDGSKQPANSVSVRNDLGDVKSESQFVHKSNVAGRNHLSNPRHRRDDHILRREDKHISPSKDKHILRREDKRAVSGKLLRPRRLNRSDINTRSKAKRVKGGGFSCKACRVHNLSKHDYYSHINGSVHFRKVKYCRRRVACLKQAVSDAINNQVQRGDGNSVLFAELLTTVLSKQFTAHTSVDGQSYIPRLLQNQVSNIKACAKIPAPTTMAGPSSEPQLLQTQAPEIQPHVEIEDSSGKTKTELAAPTSMAGPSYEAQLLQSQVSEIKARVEMENPSREAKPGLVVAAEILPPPFMTGPSCEPQLMRTQLSDTKAQVSESKKHVEI</sequence>
<feature type="region of interest" description="Disordered" evidence="1">
    <location>
        <begin position="116"/>
        <end position="186"/>
    </location>
</feature>
<feature type="region of interest" description="Disordered" evidence="1">
    <location>
        <begin position="1"/>
        <end position="99"/>
    </location>
</feature>
<keyword evidence="3" id="KW-1185">Reference proteome</keyword>
<reference evidence="2 3" key="1">
    <citation type="submission" date="2019-04" db="EMBL/GenBank/DDBJ databases">
        <title>An improved genome assembly and genetic linkage map for asparagus bean, Vigna unguiculata ssp. sesquipedialis.</title>
        <authorList>
            <person name="Xia Q."/>
            <person name="Zhang R."/>
            <person name="Dong Y."/>
        </authorList>
    </citation>
    <scope>NUCLEOTIDE SEQUENCE [LARGE SCALE GENOMIC DNA]</scope>
    <source>
        <tissue evidence="2">Leaf</tissue>
    </source>
</reference>
<feature type="region of interest" description="Disordered" evidence="1">
    <location>
        <begin position="331"/>
        <end position="366"/>
    </location>
</feature>